<evidence type="ECO:0000259" key="1">
    <source>
        <dbReference type="Pfam" id="PF13456"/>
    </source>
</evidence>
<gene>
    <name evidence="2" type="ORF">F8388_006115</name>
</gene>
<dbReference type="EMBL" id="JAATIP010000071">
    <property type="protein sequence ID" value="KAF4378664.1"/>
    <property type="molecule type" value="Genomic_DNA"/>
</dbReference>
<dbReference type="Proteomes" id="UP000525078">
    <property type="component" value="Unassembled WGS sequence"/>
</dbReference>
<dbReference type="InterPro" id="IPR052929">
    <property type="entry name" value="RNase_H-like_EbsB-rel"/>
</dbReference>
<feature type="domain" description="RNase H type-1" evidence="1">
    <location>
        <begin position="99"/>
        <end position="162"/>
    </location>
</feature>
<evidence type="ECO:0000313" key="3">
    <source>
        <dbReference type="Proteomes" id="UP000525078"/>
    </source>
</evidence>
<dbReference type="PANTHER" id="PTHR47074:SF11">
    <property type="entry name" value="REVERSE TRANSCRIPTASE-LIKE PROTEIN"/>
    <property type="match status" value="1"/>
</dbReference>
<accession>A0A7J6G6U2</accession>
<protein>
    <recommendedName>
        <fullName evidence="1">RNase H type-1 domain-containing protein</fullName>
    </recommendedName>
</protein>
<organism evidence="2 3">
    <name type="scientific">Cannabis sativa</name>
    <name type="common">Hemp</name>
    <name type="synonym">Marijuana</name>
    <dbReference type="NCBI Taxonomy" id="3483"/>
    <lineage>
        <taxon>Eukaryota</taxon>
        <taxon>Viridiplantae</taxon>
        <taxon>Streptophyta</taxon>
        <taxon>Embryophyta</taxon>
        <taxon>Tracheophyta</taxon>
        <taxon>Spermatophyta</taxon>
        <taxon>Magnoliopsida</taxon>
        <taxon>eudicotyledons</taxon>
        <taxon>Gunneridae</taxon>
        <taxon>Pentapetalae</taxon>
        <taxon>rosids</taxon>
        <taxon>fabids</taxon>
        <taxon>Rosales</taxon>
        <taxon>Cannabaceae</taxon>
        <taxon>Cannabis</taxon>
    </lineage>
</organism>
<proteinExistence type="predicted"/>
<sequence length="175" mass="19258">MYEFIVYFADQDVTFKDILARFLGKFKDEVVAVKFTKLSLRNGAKGKNLTNRIYSVAKKRRNTEKKISHVPTAATSQHTLVPPTKPKWLAPLSGRLKLNTDAVVNISFGVYGLGTLLRNSNGDVIAAMAKPIKGCIKPKEMEVLAVAWSLKLLVSHRLTTLLAKAKSPCVKSTSG</sequence>
<dbReference type="AlphaFoldDB" id="A0A7J6G6U2"/>
<dbReference type="GO" id="GO:0003676">
    <property type="term" value="F:nucleic acid binding"/>
    <property type="evidence" value="ECO:0007669"/>
    <property type="project" value="InterPro"/>
</dbReference>
<dbReference type="PANTHER" id="PTHR47074">
    <property type="entry name" value="BNAC02G40300D PROTEIN"/>
    <property type="match status" value="1"/>
</dbReference>
<dbReference type="Pfam" id="PF13456">
    <property type="entry name" value="RVT_3"/>
    <property type="match status" value="1"/>
</dbReference>
<evidence type="ECO:0000313" key="2">
    <source>
        <dbReference type="EMBL" id="KAF4378664.1"/>
    </source>
</evidence>
<dbReference type="GO" id="GO:0004523">
    <property type="term" value="F:RNA-DNA hybrid ribonuclease activity"/>
    <property type="evidence" value="ECO:0007669"/>
    <property type="project" value="InterPro"/>
</dbReference>
<name>A0A7J6G6U2_CANSA</name>
<dbReference type="InterPro" id="IPR002156">
    <property type="entry name" value="RNaseH_domain"/>
</dbReference>
<reference evidence="2 3" key="1">
    <citation type="journal article" date="2020" name="bioRxiv">
        <title>Sequence and annotation of 42 cannabis genomes reveals extensive copy number variation in cannabinoid synthesis and pathogen resistance genes.</title>
        <authorList>
            <person name="Mckernan K.J."/>
            <person name="Helbert Y."/>
            <person name="Kane L.T."/>
            <person name="Ebling H."/>
            <person name="Zhang L."/>
            <person name="Liu B."/>
            <person name="Eaton Z."/>
            <person name="Mclaughlin S."/>
            <person name="Kingan S."/>
            <person name="Baybayan P."/>
            <person name="Concepcion G."/>
            <person name="Jordan M."/>
            <person name="Riva A."/>
            <person name="Barbazuk W."/>
            <person name="Harkins T."/>
        </authorList>
    </citation>
    <scope>NUCLEOTIDE SEQUENCE [LARGE SCALE GENOMIC DNA]</scope>
    <source>
        <strain evidence="3">cv. Jamaican Lion 4</strain>
        <tissue evidence="2">Leaf</tissue>
    </source>
</reference>
<comment type="caution">
    <text evidence="2">The sequence shown here is derived from an EMBL/GenBank/DDBJ whole genome shotgun (WGS) entry which is preliminary data.</text>
</comment>